<dbReference type="AlphaFoldDB" id="A0A1V2AAJ1"/>
<evidence type="ECO:0000313" key="1">
    <source>
        <dbReference type="EMBL" id="OMP67852.1"/>
    </source>
</evidence>
<organism evidence="1 2">
    <name type="scientific">Domibacillus epiphyticus</name>
    <dbReference type="NCBI Taxonomy" id="1714355"/>
    <lineage>
        <taxon>Bacteria</taxon>
        <taxon>Bacillati</taxon>
        <taxon>Bacillota</taxon>
        <taxon>Bacilli</taxon>
        <taxon>Bacillales</taxon>
        <taxon>Bacillaceae</taxon>
        <taxon>Domibacillus</taxon>
    </lineage>
</organism>
<dbReference type="EMBL" id="MSFI01000008">
    <property type="protein sequence ID" value="OMP67852.1"/>
    <property type="molecule type" value="Genomic_DNA"/>
</dbReference>
<dbReference type="InterPro" id="IPR023393">
    <property type="entry name" value="START-like_dom_sf"/>
</dbReference>
<name>A0A1V2AAJ1_9BACI</name>
<comment type="caution">
    <text evidence="1">The sequence shown here is derived from an EMBL/GenBank/DDBJ whole genome shotgun (WGS) entry which is preliminary data.</text>
</comment>
<sequence>MVEAVTWAKDVVRFELYSEQEGCQLVFIEKIHTITNHTPKDLAGWHVCLVVIKSVIGWNNDLSLWNLMEKMV</sequence>
<keyword evidence="2" id="KW-1185">Reference proteome</keyword>
<accession>A0A1V2AAJ1</accession>
<gene>
    <name evidence="1" type="ORF">BTO28_05030</name>
</gene>
<evidence type="ECO:0000313" key="2">
    <source>
        <dbReference type="Proteomes" id="UP000188613"/>
    </source>
</evidence>
<protein>
    <submittedName>
        <fullName evidence="1">Uncharacterized protein</fullName>
    </submittedName>
</protein>
<dbReference type="SUPFAM" id="SSF55961">
    <property type="entry name" value="Bet v1-like"/>
    <property type="match status" value="1"/>
</dbReference>
<proteinExistence type="predicted"/>
<dbReference type="Proteomes" id="UP000188613">
    <property type="component" value="Unassembled WGS sequence"/>
</dbReference>
<dbReference type="Gene3D" id="3.30.530.20">
    <property type="match status" value="1"/>
</dbReference>
<reference evidence="1 2" key="1">
    <citation type="submission" date="2016-12" db="EMBL/GenBank/DDBJ databases">
        <title>Domibacillus sp. SAB 38T whole genome sequencing.</title>
        <authorList>
            <person name="Verma A."/>
            <person name="Ojha A.K."/>
            <person name="Krishnamurthi S."/>
        </authorList>
    </citation>
    <scope>NUCLEOTIDE SEQUENCE [LARGE SCALE GENOMIC DNA]</scope>
    <source>
        <strain evidence="1 2">SAB 38</strain>
    </source>
</reference>